<protein>
    <recommendedName>
        <fullName evidence="4">CorA-like transporter domain-containing protein</fullName>
    </recommendedName>
</protein>
<feature type="transmembrane region" description="Helical" evidence="3">
    <location>
        <begin position="590"/>
        <end position="609"/>
    </location>
</feature>
<feature type="domain" description="CorA-like transporter" evidence="4">
    <location>
        <begin position="12"/>
        <end position="277"/>
    </location>
</feature>
<sequence length="644" mass="73906">MPLPTSRELFVASCADSSSYPKNLLQTHKFEYTLNAYSYRLSDEKDNLFRNDKQSIFIWDLVDNAEAFNLSPNIESLQQLKENVNENTLDPQCRFVFLRTFNHRERMCCTFSQLTYLFSYHQVMPSFLDFCFELRSREDPLSTTLFRQEDYIGQRYVGTSLEHLGRSGTRLQHAFNILGFDEKSSHDYNWPLRYITVYHSFDIKLGRSFWIIIKGDGAMKERITTSTRKSQKEDPCAMKTPTGAFVASLRAHLLILEWCTHHWNDYIDYLDFRSKEPSAAVTLSPVSEIAKEFPDNWAQLRRASSIATGRSRRATGLSQHTGNGESSIMPKLLTRLSDGLSRMAPGLSAQARPPMQQSLPGAGSSQTPAQPENERHVQLEDIFTFNKLQTLHKLSSEVDKANMIIEQNKRILVLMREKYKALSESDDFKSLFDFKSCEADFIDFLHQIRNLESDLENHQTRLRTLLRKLEKDEALFTGVLQYQSMQTGEFFAKSADTSAARMEEWTIKMHDIAARTEQETVAMSVITFFTLVFLPGTFVAVRYGIPITGTVATSILTRSQTFFSSNIVKFDNSKSGNFGDWELQMSALKLFLTMSLPLMFITLFVWAVLRTYAGRKRRVKLALAELPLIEKPKGTTFGTLTVFR</sequence>
<dbReference type="Pfam" id="PF26616">
    <property type="entry name" value="CorA-like"/>
    <property type="match status" value="1"/>
</dbReference>
<feature type="compositionally biased region" description="Polar residues" evidence="2">
    <location>
        <begin position="316"/>
        <end position="326"/>
    </location>
</feature>
<keyword evidence="3" id="KW-0472">Membrane</keyword>
<comment type="caution">
    <text evidence="5">The sequence shown here is derived from an EMBL/GenBank/DDBJ whole genome shotgun (WGS) entry which is preliminary data.</text>
</comment>
<evidence type="ECO:0000256" key="2">
    <source>
        <dbReference type="SAM" id="MobiDB-lite"/>
    </source>
</evidence>
<feature type="coiled-coil region" evidence="1">
    <location>
        <begin position="448"/>
        <end position="475"/>
    </location>
</feature>
<evidence type="ECO:0000313" key="6">
    <source>
        <dbReference type="Proteomes" id="UP001251528"/>
    </source>
</evidence>
<gene>
    <name evidence="5" type="ORF">QQS21_000575</name>
</gene>
<reference evidence="5" key="1">
    <citation type="submission" date="2023-06" db="EMBL/GenBank/DDBJ databases">
        <title>Conoideocrella luteorostrata (Hypocreales: Clavicipitaceae), a potential biocontrol fungus for elongate hemlock scale in United States Christmas tree production areas.</title>
        <authorList>
            <person name="Barrett H."/>
            <person name="Lovett B."/>
            <person name="Macias A.M."/>
            <person name="Stajich J.E."/>
            <person name="Kasson M.T."/>
        </authorList>
    </citation>
    <scope>NUCLEOTIDE SEQUENCE</scope>
    <source>
        <strain evidence="5">ARSEF 14590</strain>
    </source>
</reference>
<dbReference type="InterPro" id="IPR058257">
    <property type="entry name" value="CorA-like_dom"/>
</dbReference>
<evidence type="ECO:0000256" key="3">
    <source>
        <dbReference type="SAM" id="Phobius"/>
    </source>
</evidence>
<keyword evidence="6" id="KW-1185">Reference proteome</keyword>
<keyword evidence="3" id="KW-1133">Transmembrane helix</keyword>
<dbReference type="AlphaFoldDB" id="A0AAJ0CYS8"/>
<evidence type="ECO:0000256" key="1">
    <source>
        <dbReference type="SAM" id="Coils"/>
    </source>
</evidence>
<evidence type="ECO:0000259" key="4">
    <source>
        <dbReference type="Pfam" id="PF26616"/>
    </source>
</evidence>
<name>A0AAJ0CYS8_9HYPO</name>
<organism evidence="5 6">
    <name type="scientific">Conoideocrella luteorostrata</name>
    <dbReference type="NCBI Taxonomy" id="1105319"/>
    <lineage>
        <taxon>Eukaryota</taxon>
        <taxon>Fungi</taxon>
        <taxon>Dikarya</taxon>
        <taxon>Ascomycota</taxon>
        <taxon>Pezizomycotina</taxon>
        <taxon>Sordariomycetes</taxon>
        <taxon>Hypocreomycetidae</taxon>
        <taxon>Hypocreales</taxon>
        <taxon>Clavicipitaceae</taxon>
        <taxon>Conoideocrella</taxon>
    </lineage>
</organism>
<feature type="compositionally biased region" description="Polar residues" evidence="2">
    <location>
        <begin position="355"/>
        <end position="370"/>
    </location>
</feature>
<feature type="region of interest" description="Disordered" evidence="2">
    <location>
        <begin position="308"/>
        <end position="329"/>
    </location>
</feature>
<evidence type="ECO:0000313" key="5">
    <source>
        <dbReference type="EMBL" id="KAK2616532.1"/>
    </source>
</evidence>
<accession>A0AAJ0CYS8</accession>
<proteinExistence type="predicted"/>
<feature type="region of interest" description="Disordered" evidence="2">
    <location>
        <begin position="344"/>
        <end position="373"/>
    </location>
</feature>
<dbReference type="Proteomes" id="UP001251528">
    <property type="component" value="Unassembled WGS sequence"/>
</dbReference>
<keyword evidence="1" id="KW-0175">Coiled coil</keyword>
<dbReference type="EMBL" id="JASWJB010000005">
    <property type="protein sequence ID" value="KAK2616532.1"/>
    <property type="molecule type" value="Genomic_DNA"/>
</dbReference>
<keyword evidence="3" id="KW-0812">Transmembrane</keyword>